<dbReference type="FunFam" id="3.40.50.12780:FF:000016">
    <property type="entry name" value="Phenylacetate-coenzyme A ligase"/>
    <property type="match status" value="1"/>
</dbReference>
<keyword evidence="2" id="KW-0596">Phosphopantetheine</keyword>
<dbReference type="SUPFAM" id="SSF56801">
    <property type="entry name" value="Acetyl-CoA synthetase-like"/>
    <property type="match status" value="1"/>
</dbReference>
<comment type="function">
    <text evidence="11">Catalyzes the activation of phenylacetic acid (PA) to phenylacetyl-CoA (PA-CoA).</text>
</comment>
<feature type="domain" description="AMP-dependent synthetase/ligase" evidence="12">
    <location>
        <begin position="72"/>
        <end position="282"/>
    </location>
</feature>
<dbReference type="Pfam" id="PF00501">
    <property type="entry name" value="AMP-binding"/>
    <property type="match status" value="1"/>
</dbReference>
<dbReference type="EMBL" id="BSDX01000001">
    <property type="protein sequence ID" value="GLI52553.1"/>
    <property type="molecule type" value="Genomic_DNA"/>
</dbReference>
<comment type="caution">
    <text evidence="14">The sequence shown here is derived from an EMBL/GenBank/DDBJ whole genome shotgun (WGS) entry which is preliminary data.</text>
</comment>
<evidence type="ECO:0000256" key="2">
    <source>
        <dbReference type="ARBA" id="ARBA00022450"/>
    </source>
</evidence>
<evidence type="ECO:0000256" key="6">
    <source>
        <dbReference type="ARBA" id="ARBA00060591"/>
    </source>
</evidence>
<accession>A0A9W6GCC1</accession>
<feature type="domain" description="AMP-dependent ligase C-terminal" evidence="13">
    <location>
        <begin position="332"/>
        <end position="422"/>
    </location>
</feature>
<evidence type="ECO:0000256" key="4">
    <source>
        <dbReference type="ARBA" id="ARBA00022598"/>
    </source>
</evidence>
<dbReference type="InterPro" id="IPR045851">
    <property type="entry name" value="AMP-bd_C_sf"/>
</dbReference>
<dbReference type="InterPro" id="IPR042099">
    <property type="entry name" value="ANL_N_sf"/>
</dbReference>
<evidence type="ECO:0000256" key="10">
    <source>
        <dbReference type="ARBA" id="ARBA00075111"/>
    </source>
</evidence>
<dbReference type="GO" id="GO:0000166">
    <property type="term" value="F:nucleotide binding"/>
    <property type="evidence" value="ECO:0007669"/>
    <property type="project" value="UniProtKB-KW"/>
</dbReference>
<evidence type="ECO:0000256" key="9">
    <source>
        <dbReference type="ARBA" id="ARBA00068695"/>
    </source>
</evidence>
<evidence type="ECO:0000256" key="3">
    <source>
        <dbReference type="ARBA" id="ARBA00022553"/>
    </source>
</evidence>
<organism evidence="14 15">
    <name type="scientific">Thermodesulfovibrio yellowstonii</name>
    <dbReference type="NCBI Taxonomy" id="28262"/>
    <lineage>
        <taxon>Bacteria</taxon>
        <taxon>Pseudomonadati</taxon>
        <taxon>Nitrospirota</taxon>
        <taxon>Thermodesulfovibrionia</taxon>
        <taxon>Thermodesulfovibrionales</taxon>
        <taxon>Thermodesulfovibrionaceae</taxon>
        <taxon>Thermodesulfovibrio</taxon>
    </lineage>
</organism>
<comment type="catalytic activity">
    <reaction evidence="11">
        <text>2-phenylacetate + ATP + CoA = phenylacetyl-CoA + AMP + diphosphate</text>
        <dbReference type="Rhea" id="RHEA:20956"/>
        <dbReference type="ChEBI" id="CHEBI:18401"/>
        <dbReference type="ChEBI" id="CHEBI:30616"/>
        <dbReference type="ChEBI" id="CHEBI:33019"/>
        <dbReference type="ChEBI" id="CHEBI:57287"/>
        <dbReference type="ChEBI" id="CHEBI:57390"/>
        <dbReference type="ChEBI" id="CHEBI:456215"/>
        <dbReference type="EC" id="6.2.1.30"/>
    </reaction>
</comment>
<evidence type="ECO:0000256" key="8">
    <source>
        <dbReference type="ARBA" id="ARBA00066629"/>
    </source>
</evidence>
<keyword evidence="15" id="KW-1185">Reference proteome</keyword>
<name>A0A9W6GCC1_9BACT</name>
<dbReference type="PANTHER" id="PTHR43439">
    <property type="entry name" value="PHENYLACETATE-COENZYME A LIGASE"/>
    <property type="match status" value="1"/>
</dbReference>
<keyword evidence="3" id="KW-0597">Phosphoprotein</keyword>
<evidence type="ECO:0000259" key="13">
    <source>
        <dbReference type="Pfam" id="PF14535"/>
    </source>
</evidence>
<protein>
    <recommendedName>
        <fullName evidence="9 11">Phenylacetate-coenzyme A ligase</fullName>
        <ecNumber evidence="8 11">6.2.1.30</ecNumber>
    </recommendedName>
    <alternativeName>
        <fullName evidence="10 11">Phenylacetyl-CoA ligase</fullName>
    </alternativeName>
</protein>
<proteinExistence type="inferred from homology"/>
<dbReference type="CDD" id="cd05913">
    <property type="entry name" value="PaaK"/>
    <property type="match status" value="1"/>
</dbReference>
<dbReference type="EC" id="6.2.1.30" evidence="8 11"/>
<evidence type="ECO:0000259" key="12">
    <source>
        <dbReference type="Pfam" id="PF00501"/>
    </source>
</evidence>
<evidence type="ECO:0000256" key="5">
    <source>
        <dbReference type="ARBA" id="ARBA00022741"/>
    </source>
</evidence>
<dbReference type="GO" id="GO:0047475">
    <property type="term" value="F:phenylacetate-CoA ligase activity"/>
    <property type="evidence" value="ECO:0007669"/>
    <property type="project" value="UniProtKB-EC"/>
</dbReference>
<dbReference type="Proteomes" id="UP001144297">
    <property type="component" value="Unassembled WGS sequence"/>
</dbReference>
<dbReference type="Gene3D" id="3.30.300.30">
    <property type="match status" value="1"/>
</dbReference>
<dbReference type="InterPro" id="IPR028154">
    <property type="entry name" value="AMP-dep_Lig_C"/>
</dbReference>
<evidence type="ECO:0000256" key="1">
    <source>
        <dbReference type="ARBA" id="ARBA00011245"/>
    </source>
</evidence>
<comment type="pathway">
    <text evidence="6 11">Aromatic compound metabolism; phenylacetate degradation.</text>
</comment>
<comment type="similarity">
    <text evidence="7 11">Belongs to the phenylacetyl-CoA ligase family.</text>
</comment>
<keyword evidence="4 11" id="KW-0436">Ligase</keyword>
<evidence type="ECO:0000313" key="14">
    <source>
        <dbReference type="EMBL" id="GLI52553.1"/>
    </source>
</evidence>
<reference evidence="14" key="1">
    <citation type="submission" date="2022-12" db="EMBL/GenBank/DDBJ databases">
        <title>Reference genome sequencing for broad-spectrum identification of bacterial and archaeal isolates by mass spectrometry.</title>
        <authorList>
            <person name="Sekiguchi Y."/>
            <person name="Tourlousse D.M."/>
        </authorList>
    </citation>
    <scope>NUCLEOTIDE SEQUENCE</scope>
    <source>
        <strain evidence="14">TSL-P1</strain>
    </source>
</reference>
<sequence>MFNPEKETLPREEIEKLQLTGLRKTLRFLKNSRSKLKEKYRDIEPEDIRSLDDLKSLSFVTKDDLRDCYPFGHIAVEPSDCARMHMSSGTTGVPVINAMTKNDIAQWGEIMARCLAAAGLTEKDKLQIMPSFGLFNGGFGFHYGAERLGCFIVPAGAGRSLMQLKLIKDLGVTAFGAIASYPARLIEVAKDNGFDFRETKLRAAILGAETWSDEYRRRIEGEMGIKTFDIIGLTETGGVGLGIDCERKTGIHIWEDHYIVEIIDPETEKPLSIGEEGEMVITTLTREGLPLIRYRTRDISKILSYEKCDCGRTHVRVSRIRGRTDDMLKVKGVNFYPSQVEQILLKHKGLSSYYQLVIETAKGKDEMTIIVEKADNGITQRELDQLDLELYDFLGFHSKIQVVPEGTIQRVPGKAVRIIDKRKKV</sequence>
<gene>
    <name evidence="14" type="ORF">TISLANDTSLP1_02460</name>
</gene>
<comment type="subunit">
    <text evidence="1">Monomer.</text>
</comment>
<dbReference type="InterPro" id="IPR000873">
    <property type="entry name" value="AMP-dep_synth/lig_dom"/>
</dbReference>
<dbReference type="InterPro" id="IPR011880">
    <property type="entry name" value="PA_CoA_ligase"/>
</dbReference>
<evidence type="ECO:0000313" key="15">
    <source>
        <dbReference type="Proteomes" id="UP001144297"/>
    </source>
</evidence>
<dbReference type="PIRSF" id="PIRSF006444">
    <property type="entry name" value="PaaK"/>
    <property type="match status" value="1"/>
</dbReference>
<evidence type="ECO:0000256" key="7">
    <source>
        <dbReference type="ARBA" id="ARBA00061566"/>
    </source>
</evidence>
<dbReference type="Gene3D" id="3.40.50.12780">
    <property type="entry name" value="N-terminal domain of ligase-like"/>
    <property type="match status" value="1"/>
</dbReference>
<dbReference type="InterPro" id="IPR051414">
    <property type="entry name" value="Adenylate-forming_Reductase"/>
</dbReference>
<dbReference type="GO" id="GO:0010124">
    <property type="term" value="P:phenylacetate catabolic process"/>
    <property type="evidence" value="ECO:0007669"/>
    <property type="project" value="UniProtKB-UniRule"/>
</dbReference>
<dbReference type="AlphaFoldDB" id="A0A9W6GCC1"/>
<dbReference type="Pfam" id="PF14535">
    <property type="entry name" value="AMP-binding_C_2"/>
    <property type="match status" value="1"/>
</dbReference>
<dbReference type="PANTHER" id="PTHR43439:SF2">
    <property type="entry name" value="ENZYME, PUTATIVE (JCVI)-RELATED"/>
    <property type="match status" value="1"/>
</dbReference>
<evidence type="ECO:0000256" key="11">
    <source>
        <dbReference type="PIRNR" id="PIRNR006444"/>
    </source>
</evidence>
<keyword evidence="5 11" id="KW-0547">Nucleotide-binding</keyword>